<evidence type="ECO:0000256" key="1">
    <source>
        <dbReference type="ARBA" id="ARBA00001947"/>
    </source>
</evidence>
<sequence length="373" mass="39391">MRLPVRAALLHAVKGPFVIDDVELESPRAGELRVRVTASGICHTDLTYRAGAGRFPFPRVLGHEGAGVVEAVGEGVGDFVPGDAVLLSYFSCRACGTCARGHPAYCERGADGNLSGARPDGSFPMRWRGEPICSSFFHQSSFATHVLAHQHNAVKVPASAPLELLAPLGCGFQTGAGAVLEAFRLQAGQQLAVFGAGSVGLAAIMAARVAGAARILAVDLSAERLELARELGATDTFLAGEPELTKTLRKRTRGGVDFALECVGSPQVLRQAFDVTRPLGTCGLLGLPERDTAEVTLPMTALLSGKRLVGILEGDADPKVFIPKLVALHAEGRFPLEKLIRVHAFEAINDAVHDMETRTVIKPVLRMHAGGTS</sequence>
<dbReference type="SUPFAM" id="SSF50129">
    <property type="entry name" value="GroES-like"/>
    <property type="match status" value="1"/>
</dbReference>
<comment type="caution">
    <text evidence="8">The sequence shown here is derived from an EMBL/GenBank/DDBJ whole genome shotgun (WGS) entry which is preliminary data.</text>
</comment>
<accession>A0A3A8NRY2</accession>
<dbReference type="SMART" id="SM00829">
    <property type="entry name" value="PKS_ER"/>
    <property type="match status" value="1"/>
</dbReference>
<keyword evidence="9" id="KW-1185">Reference proteome</keyword>
<evidence type="ECO:0000256" key="2">
    <source>
        <dbReference type="ARBA" id="ARBA00022723"/>
    </source>
</evidence>
<dbReference type="Proteomes" id="UP000273405">
    <property type="component" value="Unassembled WGS sequence"/>
</dbReference>
<dbReference type="InterPro" id="IPR011032">
    <property type="entry name" value="GroES-like_sf"/>
</dbReference>
<evidence type="ECO:0000259" key="7">
    <source>
        <dbReference type="SMART" id="SM00829"/>
    </source>
</evidence>
<dbReference type="Gene3D" id="3.40.50.720">
    <property type="entry name" value="NAD(P)-binding Rossmann-like Domain"/>
    <property type="match status" value="1"/>
</dbReference>
<dbReference type="SUPFAM" id="SSF51735">
    <property type="entry name" value="NAD(P)-binding Rossmann-fold domains"/>
    <property type="match status" value="1"/>
</dbReference>
<protein>
    <submittedName>
        <fullName evidence="8">NAD(P)-dependent alcohol dehydrogenase</fullName>
    </submittedName>
</protein>
<evidence type="ECO:0000256" key="5">
    <source>
        <dbReference type="ARBA" id="ARBA00023027"/>
    </source>
</evidence>
<evidence type="ECO:0000256" key="6">
    <source>
        <dbReference type="RuleBase" id="RU361277"/>
    </source>
</evidence>
<keyword evidence="2 6" id="KW-0479">Metal-binding</keyword>
<dbReference type="GO" id="GO:0008270">
    <property type="term" value="F:zinc ion binding"/>
    <property type="evidence" value="ECO:0007669"/>
    <property type="project" value="InterPro"/>
</dbReference>
<evidence type="ECO:0000256" key="4">
    <source>
        <dbReference type="ARBA" id="ARBA00023002"/>
    </source>
</evidence>
<dbReference type="InterPro" id="IPR036291">
    <property type="entry name" value="NAD(P)-bd_dom_sf"/>
</dbReference>
<dbReference type="InterPro" id="IPR020843">
    <property type="entry name" value="ER"/>
</dbReference>
<dbReference type="Pfam" id="PF00107">
    <property type="entry name" value="ADH_zinc_N"/>
    <property type="match status" value="1"/>
</dbReference>
<comment type="cofactor">
    <cofactor evidence="1 6">
        <name>Zn(2+)</name>
        <dbReference type="ChEBI" id="CHEBI:29105"/>
    </cofactor>
</comment>
<dbReference type="Gene3D" id="3.90.180.10">
    <property type="entry name" value="Medium-chain alcohol dehydrogenases, catalytic domain"/>
    <property type="match status" value="1"/>
</dbReference>
<dbReference type="PANTHER" id="PTHR43880">
    <property type="entry name" value="ALCOHOL DEHYDROGENASE"/>
    <property type="match status" value="1"/>
</dbReference>
<dbReference type="AlphaFoldDB" id="A0A3A8NRY2"/>
<feature type="domain" description="Enoyl reductase (ER)" evidence="7">
    <location>
        <begin position="15"/>
        <end position="365"/>
    </location>
</feature>
<dbReference type="CDD" id="cd08278">
    <property type="entry name" value="benzyl_alcohol_DH"/>
    <property type="match status" value="1"/>
</dbReference>
<reference evidence="9" key="1">
    <citation type="submission" date="2018-09" db="EMBL/GenBank/DDBJ databases">
        <authorList>
            <person name="Livingstone P.G."/>
            <person name="Whitworth D.E."/>
        </authorList>
    </citation>
    <scope>NUCLEOTIDE SEQUENCE [LARGE SCALE GENOMIC DNA]</scope>
    <source>
        <strain evidence="9">CA040B</strain>
    </source>
</reference>
<dbReference type="GO" id="GO:0051903">
    <property type="term" value="F:S-(hydroxymethyl)glutathione dehydrogenase [NAD(P)+] activity"/>
    <property type="evidence" value="ECO:0007669"/>
    <property type="project" value="TreeGrafter"/>
</dbReference>
<organism evidence="8 9">
    <name type="scientific">Corallococcus sicarius</name>
    <dbReference type="NCBI Taxonomy" id="2316726"/>
    <lineage>
        <taxon>Bacteria</taxon>
        <taxon>Pseudomonadati</taxon>
        <taxon>Myxococcota</taxon>
        <taxon>Myxococcia</taxon>
        <taxon>Myxococcales</taxon>
        <taxon>Cystobacterineae</taxon>
        <taxon>Myxococcaceae</taxon>
        <taxon>Corallococcus</taxon>
    </lineage>
</organism>
<comment type="similarity">
    <text evidence="6">Belongs to the zinc-containing alcohol dehydrogenase family.</text>
</comment>
<name>A0A3A8NRY2_9BACT</name>
<dbReference type="GO" id="GO:0005829">
    <property type="term" value="C:cytosol"/>
    <property type="evidence" value="ECO:0007669"/>
    <property type="project" value="TreeGrafter"/>
</dbReference>
<dbReference type="InterPro" id="IPR013154">
    <property type="entry name" value="ADH-like_N"/>
</dbReference>
<proteinExistence type="inferred from homology"/>
<dbReference type="EMBL" id="RAWG01000017">
    <property type="protein sequence ID" value="RKH46863.1"/>
    <property type="molecule type" value="Genomic_DNA"/>
</dbReference>
<dbReference type="GO" id="GO:0046294">
    <property type="term" value="P:formaldehyde catabolic process"/>
    <property type="evidence" value="ECO:0007669"/>
    <property type="project" value="TreeGrafter"/>
</dbReference>
<evidence type="ECO:0000256" key="3">
    <source>
        <dbReference type="ARBA" id="ARBA00022833"/>
    </source>
</evidence>
<evidence type="ECO:0000313" key="9">
    <source>
        <dbReference type="Proteomes" id="UP000273405"/>
    </source>
</evidence>
<keyword evidence="3 6" id="KW-0862">Zinc</keyword>
<dbReference type="InterPro" id="IPR002328">
    <property type="entry name" value="ADH_Zn_CS"/>
</dbReference>
<dbReference type="Pfam" id="PF08240">
    <property type="entry name" value="ADH_N"/>
    <property type="match status" value="1"/>
</dbReference>
<keyword evidence="5" id="KW-0520">NAD</keyword>
<dbReference type="FunFam" id="3.40.50.720:FF:000003">
    <property type="entry name" value="S-(hydroxymethyl)glutathione dehydrogenase"/>
    <property type="match status" value="1"/>
</dbReference>
<keyword evidence="4" id="KW-0560">Oxidoreductase</keyword>
<dbReference type="PROSITE" id="PS00059">
    <property type="entry name" value="ADH_ZINC"/>
    <property type="match status" value="1"/>
</dbReference>
<dbReference type="PANTHER" id="PTHR43880:SF12">
    <property type="entry name" value="ALCOHOL DEHYDROGENASE CLASS-3"/>
    <property type="match status" value="1"/>
</dbReference>
<dbReference type="RefSeq" id="WP_120624030.1">
    <property type="nucleotide sequence ID" value="NZ_RAWG01000017.1"/>
</dbReference>
<evidence type="ECO:0000313" key="8">
    <source>
        <dbReference type="EMBL" id="RKH46863.1"/>
    </source>
</evidence>
<dbReference type="OrthoDB" id="9809185at2"/>
<gene>
    <name evidence="8" type="ORF">D7X12_04510</name>
</gene>
<dbReference type="InterPro" id="IPR013149">
    <property type="entry name" value="ADH-like_C"/>
</dbReference>